<dbReference type="AlphaFoldDB" id="A0A4R3MWI8"/>
<dbReference type="Pfam" id="PF01832">
    <property type="entry name" value="Glucosaminidase"/>
    <property type="match status" value="1"/>
</dbReference>
<organism evidence="2 3">
    <name type="scientific">Melghiribacillus thermohalophilus</name>
    <dbReference type="NCBI Taxonomy" id="1324956"/>
    <lineage>
        <taxon>Bacteria</taxon>
        <taxon>Bacillati</taxon>
        <taxon>Bacillota</taxon>
        <taxon>Bacilli</taxon>
        <taxon>Bacillales</taxon>
        <taxon>Bacillaceae</taxon>
        <taxon>Melghiribacillus</taxon>
    </lineage>
</organism>
<dbReference type="PANTHER" id="PTHR34408">
    <property type="entry name" value="FAMILY PROTEIN, PUTATIVE-RELATED"/>
    <property type="match status" value="1"/>
</dbReference>
<dbReference type="InterPro" id="IPR003646">
    <property type="entry name" value="SH3-like_bac-type"/>
</dbReference>
<accession>A0A4R3MWI8</accession>
<dbReference type="RefSeq" id="WP_132372315.1">
    <property type="nucleotide sequence ID" value="NZ_SMAN01000016.1"/>
</dbReference>
<comment type="caution">
    <text evidence="2">The sequence shown here is derived from an EMBL/GenBank/DDBJ whole genome shotgun (WGS) entry which is preliminary data.</text>
</comment>
<name>A0A4R3MWI8_9BACI</name>
<gene>
    <name evidence="2" type="ORF">EDD68_11614</name>
</gene>
<protein>
    <submittedName>
        <fullName evidence="2">Beta-N-acetylglucosaminidase</fullName>
    </submittedName>
</protein>
<dbReference type="SMART" id="SM00047">
    <property type="entry name" value="LYZ2"/>
    <property type="match status" value="1"/>
</dbReference>
<dbReference type="EMBL" id="SMAN01000016">
    <property type="protein sequence ID" value="TCT19886.1"/>
    <property type="molecule type" value="Genomic_DNA"/>
</dbReference>
<dbReference type="InterPro" id="IPR002901">
    <property type="entry name" value="MGlyc_endo_b_GlcNAc-like_dom"/>
</dbReference>
<dbReference type="Pfam" id="PF08239">
    <property type="entry name" value="SH3_3"/>
    <property type="match status" value="2"/>
</dbReference>
<evidence type="ECO:0000313" key="2">
    <source>
        <dbReference type="EMBL" id="TCT19886.1"/>
    </source>
</evidence>
<evidence type="ECO:0000313" key="3">
    <source>
        <dbReference type="Proteomes" id="UP000294650"/>
    </source>
</evidence>
<dbReference type="SMART" id="SM00287">
    <property type="entry name" value="SH3b"/>
    <property type="match status" value="4"/>
</dbReference>
<dbReference type="PROSITE" id="PS51781">
    <property type="entry name" value="SH3B"/>
    <property type="match status" value="1"/>
</dbReference>
<keyword evidence="3" id="KW-1185">Reference proteome</keyword>
<feature type="domain" description="SH3b" evidence="1">
    <location>
        <begin position="726"/>
        <end position="791"/>
    </location>
</feature>
<proteinExistence type="predicted"/>
<dbReference type="Gene3D" id="2.30.30.40">
    <property type="entry name" value="SH3 Domains"/>
    <property type="match status" value="5"/>
</dbReference>
<dbReference type="GO" id="GO:0004040">
    <property type="term" value="F:amidase activity"/>
    <property type="evidence" value="ECO:0007669"/>
    <property type="project" value="InterPro"/>
</dbReference>
<reference evidence="2 3" key="1">
    <citation type="submission" date="2019-03" db="EMBL/GenBank/DDBJ databases">
        <title>Genomic Encyclopedia of Type Strains, Phase IV (KMG-IV): sequencing the most valuable type-strain genomes for metagenomic binning, comparative biology and taxonomic classification.</title>
        <authorList>
            <person name="Goeker M."/>
        </authorList>
    </citation>
    <scope>NUCLEOTIDE SEQUENCE [LARGE SCALE GENOMIC DNA]</scope>
    <source>
        <strain evidence="2 3">DSM 25894</strain>
    </source>
</reference>
<evidence type="ECO:0000259" key="1">
    <source>
        <dbReference type="PROSITE" id="PS51781"/>
    </source>
</evidence>
<dbReference type="PANTHER" id="PTHR34408:SF1">
    <property type="entry name" value="GLYCOSYL HYDROLASE FAMILY 19 DOMAIN-CONTAINING PROTEIN HI_1415"/>
    <property type="match status" value="1"/>
</dbReference>
<dbReference type="OrthoDB" id="9816557at2"/>
<dbReference type="Proteomes" id="UP000294650">
    <property type="component" value="Unassembled WGS sequence"/>
</dbReference>
<sequence>MNKIVKTLLVCLLLALFGFTFFVIFTSSASANNSYEGIALKDPTNVYESTSKNSSILKSYSQGSILKYEYYSNKWYKATVYIDHKPYTGYIHKNDVENAVNDIVKFEGIALKNTTHVYSRASINSKPLKSYSKGSILRYESYTNNWYKAKVIVNHKSFTGFIHKDHVENATKDPVEIKGIALNTTNVYREASKNFKILKSYKSGSILKMESYTSGWYKATVYLDYKPYTGYIRHDDIDRLYNSPTELKGISLKTARVFNNPSESSRVLKSYSAGSILQYETYSSKWHKATVYLNGKPRTGYLPVSVVDDLIEQENLRGIAIKGTTHVYESPSTKSKIVKSYSEGSVLIYKSLSKNWHEAVVFVNGKKKKVFLQRSQVENAYKEQKTLRGVALKTPTNAYSGASRKTPVWKTYERSNLLKLKTFSKNWYEAIVIVNGKPRNAYFHHDDVNTGIVYETTQYNIDFNKVVDIQHDVGGYTDGAGLIKATKEQIAYYLNPSNFARGTDSYFQFLVLSQPTGIDAEEVNEKILFNKGTLAGQGEAFVQAGRDYQINELYLIAHAVHETGNGSSVLAQGVEVGRNSDNELELVTDSNREHLRNIKTTYNMYGIHAFDRCPVECGAKKAYVEGWFTPAKAIIGGAKFIREDWIDVGQDTLYKMRWNPENPGKHQYATHIMWAELQTTRIAEYYKLINNYVLFFDIPRYLNQPGPADDFPSNNNLAINIKEYPKNTLAITVVDNLRLRKGPSTNHEWIKYLDKGTILEILDVDNNWIKVQVKGSSDIGWVAKTYNGETYVEHLNLFKITADPLNVRSSPAGKQVGQINYGEYVSAVLDSNNNLVTVKESLGNTEYTWYQIYYGDGTAWIADYVNIVK</sequence>
<dbReference type="InterPro" id="IPR052354">
    <property type="entry name" value="Cell_Wall_Dynamics_Protein"/>
</dbReference>